<dbReference type="InterPro" id="IPR008964">
    <property type="entry name" value="Invasin/intimin_cell_adhesion"/>
</dbReference>
<feature type="region of interest" description="Disordered" evidence="1">
    <location>
        <begin position="1"/>
        <end position="23"/>
    </location>
</feature>
<organism evidence="3 4">
    <name type="scientific">Propioniciclava soli</name>
    <dbReference type="NCBI Taxonomy" id="2775081"/>
    <lineage>
        <taxon>Bacteria</taxon>
        <taxon>Bacillati</taxon>
        <taxon>Actinomycetota</taxon>
        <taxon>Actinomycetes</taxon>
        <taxon>Propionibacteriales</taxon>
        <taxon>Propionibacteriaceae</taxon>
        <taxon>Propioniciclava</taxon>
    </lineage>
</organism>
<dbReference type="PANTHER" id="PTHR40446">
    <property type="entry name" value="N-ACETYLGLUCOSAMINE-1-PHOSPHODIESTER ALPHA-N-ACETYLGLUCOSAMINIDASE"/>
    <property type="match status" value="1"/>
</dbReference>
<dbReference type="Proteomes" id="UP001434337">
    <property type="component" value="Chromosome"/>
</dbReference>
<evidence type="ECO:0000313" key="4">
    <source>
        <dbReference type="Proteomes" id="UP001434337"/>
    </source>
</evidence>
<dbReference type="RefSeq" id="WP_342373138.1">
    <property type="nucleotide sequence ID" value="NZ_CP115965.1"/>
</dbReference>
<keyword evidence="3" id="KW-0378">Hydrolase</keyword>
<gene>
    <name evidence="3" type="ORF">PCC79_04515</name>
</gene>
<evidence type="ECO:0000259" key="2">
    <source>
        <dbReference type="Pfam" id="PF09992"/>
    </source>
</evidence>
<evidence type="ECO:0000313" key="3">
    <source>
        <dbReference type="EMBL" id="WZW99463.1"/>
    </source>
</evidence>
<dbReference type="InterPro" id="IPR018711">
    <property type="entry name" value="NAGPA"/>
</dbReference>
<keyword evidence="4" id="KW-1185">Reference proteome</keyword>
<feature type="compositionally biased region" description="Low complexity" evidence="1">
    <location>
        <begin position="8"/>
        <end position="23"/>
    </location>
</feature>
<protein>
    <submittedName>
        <fullName evidence="3">Phosphodiester glycosidase family protein</fullName>
    </submittedName>
</protein>
<name>A0ABZ3CAB8_9ACTN</name>
<dbReference type="GO" id="GO:0016798">
    <property type="term" value="F:hydrolase activity, acting on glycosyl bonds"/>
    <property type="evidence" value="ECO:0007669"/>
    <property type="project" value="UniProtKB-KW"/>
</dbReference>
<dbReference type="SUPFAM" id="SSF49373">
    <property type="entry name" value="Invasin/intimin cell-adhesion fragments"/>
    <property type="match status" value="1"/>
</dbReference>
<proteinExistence type="predicted"/>
<sequence length="327" mass="33744">MSDIDTRTPASATSTATPGPSGRLSRRSLFGLGGLFTLGAGATWALDRFVIEHAEVTSASTAWSSNDTSAAVTDETGTVSGLSYAGGNATVSITQHSSGSGSDTITWFVADILLSDATAVRTAFAEDTYGENIIENPSVIAADNGAVFAVNGDYYGFRDTGIVIRNGVAFRDAGARTGLALYGDGTLVPYDETATNADALVADGVWQTWSFGPSLLDQGVVIDGIDEVEVDTNFGNHSIQGNQPRTGIGMVEANHLVAVVVDGRSSGYSRGMTMTEFAALFADLGATVAYNLDGGGSSTMVFDDAVVNDPLGKGQERGTSDIIYVAG</sequence>
<evidence type="ECO:0000256" key="1">
    <source>
        <dbReference type="SAM" id="MobiDB-lite"/>
    </source>
</evidence>
<dbReference type="EMBL" id="CP115965">
    <property type="protein sequence ID" value="WZW99463.1"/>
    <property type="molecule type" value="Genomic_DNA"/>
</dbReference>
<dbReference type="Pfam" id="PF09992">
    <property type="entry name" value="NAGPA"/>
    <property type="match status" value="1"/>
</dbReference>
<reference evidence="3 4" key="1">
    <citation type="journal article" date="2023" name="Environ Microbiome">
        <title>A coral-associated actinobacterium mitigates coral bleaching under heat stress.</title>
        <authorList>
            <person name="Li J."/>
            <person name="Zou Y."/>
            <person name="Li Q."/>
            <person name="Zhang J."/>
            <person name="Bourne D.G."/>
            <person name="Lyu Y."/>
            <person name="Liu C."/>
            <person name="Zhang S."/>
        </authorList>
    </citation>
    <scope>NUCLEOTIDE SEQUENCE [LARGE SCALE GENOMIC DNA]</scope>
    <source>
        <strain evidence="3 4">SCSIO 13291</strain>
    </source>
</reference>
<keyword evidence="3" id="KW-0326">Glycosidase</keyword>
<dbReference type="PANTHER" id="PTHR40446:SF2">
    <property type="entry name" value="N-ACETYLGLUCOSAMINE-1-PHOSPHODIESTER ALPHA-N-ACETYLGLUCOSAMINIDASE"/>
    <property type="match status" value="1"/>
</dbReference>
<feature type="domain" description="Phosphodiester glycosidase" evidence="2">
    <location>
        <begin position="144"/>
        <end position="325"/>
    </location>
</feature>
<accession>A0ABZ3CAB8</accession>